<evidence type="ECO:0000256" key="1">
    <source>
        <dbReference type="SAM" id="MobiDB-lite"/>
    </source>
</evidence>
<evidence type="ECO:0000313" key="2">
    <source>
        <dbReference type="EMBL" id="OSS44588.1"/>
    </source>
</evidence>
<dbReference type="EMBL" id="KZ107856">
    <property type="protein sequence ID" value="OSS44588.1"/>
    <property type="molecule type" value="Genomic_DNA"/>
</dbReference>
<feature type="compositionally biased region" description="Polar residues" evidence="1">
    <location>
        <begin position="225"/>
        <end position="235"/>
    </location>
</feature>
<dbReference type="Proteomes" id="UP000193240">
    <property type="component" value="Unassembled WGS sequence"/>
</dbReference>
<feature type="region of interest" description="Disordered" evidence="1">
    <location>
        <begin position="225"/>
        <end position="254"/>
    </location>
</feature>
<feature type="region of interest" description="Disordered" evidence="1">
    <location>
        <begin position="1"/>
        <end position="183"/>
    </location>
</feature>
<feature type="compositionally biased region" description="Basic residues" evidence="1">
    <location>
        <begin position="169"/>
        <end position="178"/>
    </location>
</feature>
<sequence length="496" mass="54385">MVTTRRQSKDFEPVELSIVPRPDRKGKRKRSNTAAPAPNADANAPQLPSQPSAKRPRKVKVKSTAKTGVAPEPAQPILPAVQPSTTKVPASKKPAERKTRKARARARAKEMNATKFGVNQQGAKRSASVDLTMETDSSDDEPPRQIHPAASREYDAENDDADSRYTLGPRRKEKKRKPAPAIARQTAELKFEEDGLEEVDKANVAVTSMNKRTAKQAEGIVSLPSTTVNDNNMAGHNTIKPSRKENNNKGQKKASFISGAPSKLVMFTVAEAVEALTLYKDGTMYGPAAIDPQSRQPYSPLRTGETPSYPVKGTYHLGALGRYGIDTTPTLPFALTVPLSEHSMIQTTHSASIGEPSRRGLGFATALTHRPGAPAPRRPNNYCLPFGRYRGRRVDSVPISYLQSIHGTDEYYSDTKLLQAISDLYPNGLFESAVERFTLESGGFKGKRLDEVPKSYVWGLLREMNRGGKKGEGEGETRLQSALVAWERAQLDLTRD</sequence>
<accession>A0A1Y2LNW1</accession>
<evidence type="ECO:0000313" key="3">
    <source>
        <dbReference type="Proteomes" id="UP000193240"/>
    </source>
</evidence>
<feature type="compositionally biased region" description="Basic residues" evidence="1">
    <location>
        <begin position="54"/>
        <end position="63"/>
    </location>
</feature>
<keyword evidence="3" id="KW-1185">Reference proteome</keyword>
<reference evidence="2 3" key="1">
    <citation type="journal article" date="2017" name="Genome Announc.">
        <title>Genome sequence of the saprophytic ascomycete Epicoccum nigrum ICMP 19927 strain isolated from New Zealand.</title>
        <authorList>
            <person name="Fokin M."/>
            <person name="Fleetwood D."/>
            <person name="Weir B.S."/>
            <person name="Villas-Boas S.G."/>
        </authorList>
    </citation>
    <scope>NUCLEOTIDE SEQUENCE [LARGE SCALE GENOMIC DNA]</scope>
    <source>
        <strain evidence="2 3">ICMP 19927</strain>
    </source>
</reference>
<protein>
    <submittedName>
        <fullName evidence="2">Uncharacterized protein</fullName>
    </submittedName>
</protein>
<feature type="compositionally biased region" description="Low complexity" evidence="1">
    <location>
        <begin position="32"/>
        <end position="45"/>
    </location>
</feature>
<gene>
    <name evidence="2" type="ORF">B5807_10723</name>
</gene>
<organism evidence="2 3">
    <name type="scientific">Epicoccum nigrum</name>
    <name type="common">Soil fungus</name>
    <name type="synonym">Epicoccum purpurascens</name>
    <dbReference type="NCBI Taxonomy" id="105696"/>
    <lineage>
        <taxon>Eukaryota</taxon>
        <taxon>Fungi</taxon>
        <taxon>Dikarya</taxon>
        <taxon>Ascomycota</taxon>
        <taxon>Pezizomycotina</taxon>
        <taxon>Dothideomycetes</taxon>
        <taxon>Pleosporomycetidae</taxon>
        <taxon>Pleosporales</taxon>
        <taxon>Pleosporineae</taxon>
        <taxon>Didymellaceae</taxon>
        <taxon>Epicoccum</taxon>
    </lineage>
</organism>
<dbReference type="AlphaFoldDB" id="A0A1Y2LNW1"/>
<proteinExistence type="predicted"/>
<dbReference type="InParanoid" id="A0A1Y2LNW1"/>
<name>A0A1Y2LNW1_EPING</name>